<dbReference type="EMBL" id="QJKF01000033">
    <property type="protein sequence ID" value="PXX52284.1"/>
    <property type="molecule type" value="Genomic_DNA"/>
</dbReference>
<dbReference type="InterPro" id="IPR027417">
    <property type="entry name" value="P-loop_NTPase"/>
</dbReference>
<keyword evidence="3" id="KW-1185">Reference proteome</keyword>
<evidence type="ECO:0000259" key="1">
    <source>
        <dbReference type="Pfam" id="PF13614"/>
    </source>
</evidence>
<dbReference type="InterPro" id="IPR025669">
    <property type="entry name" value="AAA_dom"/>
</dbReference>
<evidence type="ECO:0000313" key="3">
    <source>
        <dbReference type="Proteomes" id="UP000247569"/>
    </source>
</evidence>
<dbReference type="OrthoDB" id="4537985at2"/>
<dbReference type="AlphaFoldDB" id="A0A318K9R7"/>
<dbReference type="PANTHER" id="PTHR13696">
    <property type="entry name" value="P-LOOP CONTAINING NUCLEOSIDE TRIPHOSPHATE HYDROLASE"/>
    <property type="match status" value="1"/>
</dbReference>
<sequence length="270" mass="28987">MADAEVIAIANQKGGVGKTTATICLGRSAVRDYGARVLVVDMDPQGNTTGSLIRTPIPAGQVRLADAITPDTDVTLREVIVPSIWDGLDVAPGGHTLSVAERKVIAAEYGREHRLREAIAPVLGDYDLILIDNPPTLGLMLINSLVAARKTMLVTEADKWSADGLALLGKTIVNVRNYHNPHLEILGAVVNGWRGTASDKRNADEISQGMAKHFPGVPLWMEYRIPLWTGIKDNIDNGVALDQAKEAKIRVLAADVIRPLAGLMLGRTTV</sequence>
<dbReference type="Gene3D" id="3.40.50.300">
    <property type="entry name" value="P-loop containing nucleotide triphosphate hydrolases"/>
    <property type="match status" value="1"/>
</dbReference>
<name>A0A318K9R7_9NOCA</name>
<dbReference type="Pfam" id="PF13614">
    <property type="entry name" value="AAA_31"/>
    <property type="match status" value="1"/>
</dbReference>
<organism evidence="2 3">
    <name type="scientific">Nocardia tenerifensis</name>
    <dbReference type="NCBI Taxonomy" id="228006"/>
    <lineage>
        <taxon>Bacteria</taxon>
        <taxon>Bacillati</taxon>
        <taxon>Actinomycetota</taxon>
        <taxon>Actinomycetes</taxon>
        <taxon>Mycobacteriales</taxon>
        <taxon>Nocardiaceae</taxon>
        <taxon>Nocardia</taxon>
    </lineage>
</organism>
<dbReference type="CDD" id="cd02042">
    <property type="entry name" value="ParAB_family"/>
    <property type="match status" value="1"/>
</dbReference>
<proteinExistence type="predicted"/>
<comment type="caution">
    <text evidence="2">The sequence shown here is derived from an EMBL/GenBank/DDBJ whole genome shotgun (WGS) entry which is preliminary data.</text>
</comment>
<dbReference type="RefSeq" id="WP_040741866.1">
    <property type="nucleotide sequence ID" value="NZ_QJKF01000033.1"/>
</dbReference>
<protein>
    <submittedName>
        <fullName evidence="2">Chromosome partitioning protein</fullName>
    </submittedName>
</protein>
<dbReference type="SUPFAM" id="SSF52540">
    <property type="entry name" value="P-loop containing nucleoside triphosphate hydrolases"/>
    <property type="match status" value="1"/>
</dbReference>
<feature type="domain" description="AAA" evidence="1">
    <location>
        <begin position="5"/>
        <end position="185"/>
    </location>
</feature>
<reference evidence="2 3" key="1">
    <citation type="submission" date="2018-05" db="EMBL/GenBank/DDBJ databases">
        <title>Genomic Encyclopedia of Type Strains, Phase IV (KMG-IV): sequencing the most valuable type-strain genomes for metagenomic binning, comparative biology and taxonomic classification.</title>
        <authorList>
            <person name="Goeker M."/>
        </authorList>
    </citation>
    <scope>NUCLEOTIDE SEQUENCE [LARGE SCALE GENOMIC DNA]</scope>
    <source>
        <strain evidence="2 3">DSM 44704</strain>
    </source>
</reference>
<accession>A0A318K9R7</accession>
<gene>
    <name evidence="2" type="ORF">DFR70_13316</name>
</gene>
<dbReference type="InterPro" id="IPR050678">
    <property type="entry name" value="DNA_Partitioning_ATPase"/>
</dbReference>
<evidence type="ECO:0000313" key="2">
    <source>
        <dbReference type="EMBL" id="PXX52284.1"/>
    </source>
</evidence>
<dbReference type="Proteomes" id="UP000247569">
    <property type="component" value="Unassembled WGS sequence"/>
</dbReference>
<dbReference type="PANTHER" id="PTHR13696:SF52">
    <property type="entry name" value="PARA FAMILY PROTEIN CT_582"/>
    <property type="match status" value="1"/>
</dbReference>